<evidence type="ECO:0000256" key="2">
    <source>
        <dbReference type="HAMAP-Rule" id="MF_00984"/>
    </source>
</evidence>
<dbReference type="InterPro" id="IPR011344">
    <property type="entry name" value="ssDNA-bd"/>
</dbReference>
<dbReference type="RefSeq" id="WP_345493540.1">
    <property type="nucleotide sequence ID" value="NZ_BAAAYA010000005.1"/>
</dbReference>
<dbReference type="CDD" id="cd04496">
    <property type="entry name" value="SSB_OBF"/>
    <property type="match status" value="1"/>
</dbReference>
<name>A0ABV8NEQ6_9ACTN</name>
<evidence type="ECO:0000313" key="5">
    <source>
        <dbReference type="EMBL" id="MFC4190366.1"/>
    </source>
</evidence>
<dbReference type="GO" id="GO:0003677">
    <property type="term" value="F:DNA binding"/>
    <property type="evidence" value="ECO:0007669"/>
    <property type="project" value="UniProtKB-KW"/>
</dbReference>
<dbReference type="Pfam" id="PF00436">
    <property type="entry name" value="SSB"/>
    <property type="match status" value="1"/>
</dbReference>
<dbReference type="PANTHER" id="PTHR10302">
    <property type="entry name" value="SINGLE-STRANDED DNA-BINDING PROTEIN"/>
    <property type="match status" value="1"/>
</dbReference>
<reference evidence="6" key="1">
    <citation type="journal article" date="2019" name="Int. J. Syst. Evol. Microbiol.">
        <title>The Global Catalogue of Microorganisms (GCM) 10K type strain sequencing project: providing services to taxonomists for standard genome sequencing and annotation.</title>
        <authorList>
            <consortium name="The Broad Institute Genomics Platform"/>
            <consortium name="The Broad Institute Genome Sequencing Center for Infectious Disease"/>
            <person name="Wu L."/>
            <person name="Ma J."/>
        </authorList>
    </citation>
    <scope>NUCLEOTIDE SEQUENCE [LARGE SCALE GENOMIC DNA]</scope>
    <source>
        <strain evidence="6">CCM 3243</strain>
    </source>
</reference>
<accession>A0ABV8NEQ6</accession>
<feature type="region of interest" description="Disordered" evidence="4">
    <location>
        <begin position="116"/>
        <end position="168"/>
    </location>
</feature>
<evidence type="ECO:0000256" key="1">
    <source>
        <dbReference type="ARBA" id="ARBA00023125"/>
    </source>
</evidence>
<dbReference type="SUPFAM" id="SSF50249">
    <property type="entry name" value="Nucleic acid-binding proteins"/>
    <property type="match status" value="1"/>
</dbReference>
<protein>
    <recommendedName>
        <fullName evidence="2 3">Single-stranded DNA-binding protein</fullName>
        <shortName evidence="2">SSB</shortName>
    </recommendedName>
</protein>
<comment type="subunit">
    <text evidence="2">Homotetramer.</text>
</comment>
<proteinExistence type="inferred from homology"/>
<dbReference type="HAMAP" id="MF_00984">
    <property type="entry name" value="SSB"/>
    <property type="match status" value="1"/>
</dbReference>
<dbReference type="EMBL" id="JBHSCF010000055">
    <property type="protein sequence ID" value="MFC4190366.1"/>
    <property type="molecule type" value="Genomic_DNA"/>
</dbReference>
<feature type="compositionally biased region" description="Low complexity" evidence="4">
    <location>
        <begin position="124"/>
        <end position="145"/>
    </location>
</feature>
<keyword evidence="1 2" id="KW-0238">DNA-binding</keyword>
<comment type="caution">
    <text evidence="2">Lacks conserved residue(s) required for the propagation of feature annotation.</text>
</comment>
<dbReference type="InterPro" id="IPR000424">
    <property type="entry name" value="Primosome_PriB/ssb"/>
</dbReference>
<dbReference type="NCBIfam" id="TIGR00621">
    <property type="entry name" value="ssb"/>
    <property type="match status" value="1"/>
</dbReference>
<sequence>MALPTLTGVGRLTADPELRFTQSSKAVASIPLAFNSRRLNQQTQQWEDGDVLYVRGTAWERLAENAAETLERGMEVMVTGELRTESWEKDGQKHERTALLIRSIAPSLAFATAQVSKVASGQNGPQQGARRPAQGQQGRPQQTRPAQPPADDPWAVDNAKGYSNEPPF</sequence>
<dbReference type="PANTHER" id="PTHR10302:SF27">
    <property type="entry name" value="SINGLE-STRANDED DNA-BINDING PROTEIN"/>
    <property type="match status" value="1"/>
</dbReference>
<evidence type="ECO:0000256" key="4">
    <source>
        <dbReference type="SAM" id="MobiDB-lite"/>
    </source>
</evidence>
<evidence type="ECO:0000256" key="3">
    <source>
        <dbReference type="RuleBase" id="RU000524"/>
    </source>
</evidence>
<dbReference type="InterPro" id="IPR012340">
    <property type="entry name" value="NA-bd_OB-fold"/>
</dbReference>
<dbReference type="Proteomes" id="UP001595871">
    <property type="component" value="Unassembled WGS sequence"/>
</dbReference>
<comment type="caution">
    <text evidence="5">The sequence shown here is derived from an EMBL/GenBank/DDBJ whole genome shotgun (WGS) entry which is preliminary data.</text>
</comment>
<keyword evidence="6" id="KW-1185">Reference proteome</keyword>
<dbReference type="Gene3D" id="2.40.50.140">
    <property type="entry name" value="Nucleic acid-binding proteins"/>
    <property type="match status" value="1"/>
</dbReference>
<organism evidence="5 6">
    <name type="scientific">Streptomyces flavovirens</name>
    <dbReference type="NCBI Taxonomy" id="52258"/>
    <lineage>
        <taxon>Bacteria</taxon>
        <taxon>Bacillati</taxon>
        <taxon>Actinomycetota</taxon>
        <taxon>Actinomycetes</taxon>
        <taxon>Kitasatosporales</taxon>
        <taxon>Streptomycetaceae</taxon>
        <taxon>Streptomyces</taxon>
    </lineage>
</organism>
<gene>
    <name evidence="5" type="primary">ssb</name>
    <name evidence="5" type="ORF">ACFO3R_28915</name>
</gene>
<evidence type="ECO:0000313" key="6">
    <source>
        <dbReference type="Proteomes" id="UP001595871"/>
    </source>
</evidence>
<dbReference type="PROSITE" id="PS50935">
    <property type="entry name" value="SSB"/>
    <property type="match status" value="1"/>
</dbReference>